<dbReference type="PANTHER" id="PTHR37422">
    <property type="entry name" value="TEICHURONIC ACID BIOSYNTHESIS PROTEIN TUAE"/>
    <property type="match status" value="1"/>
</dbReference>
<proteinExistence type="predicted"/>
<evidence type="ECO:0000259" key="6">
    <source>
        <dbReference type="Pfam" id="PF04932"/>
    </source>
</evidence>
<evidence type="ECO:0000256" key="1">
    <source>
        <dbReference type="ARBA" id="ARBA00004141"/>
    </source>
</evidence>
<dbReference type="GO" id="GO:0016020">
    <property type="term" value="C:membrane"/>
    <property type="evidence" value="ECO:0007669"/>
    <property type="project" value="UniProtKB-SubCell"/>
</dbReference>
<feature type="transmembrane region" description="Helical" evidence="5">
    <location>
        <begin position="5"/>
        <end position="23"/>
    </location>
</feature>
<feature type="transmembrane region" description="Helical" evidence="5">
    <location>
        <begin position="62"/>
        <end position="81"/>
    </location>
</feature>
<keyword evidence="4 5" id="KW-0472">Membrane</keyword>
<feature type="transmembrane region" description="Helical" evidence="5">
    <location>
        <begin position="222"/>
        <end position="240"/>
    </location>
</feature>
<feature type="transmembrane region" description="Helical" evidence="5">
    <location>
        <begin position="29"/>
        <end position="50"/>
    </location>
</feature>
<keyword evidence="2 5" id="KW-0812">Transmembrane</keyword>
<feature type="transmembrane region" description="Helical" evidence="5">
    <location>
        <begin position="128"/>
        <end position="153"/>
    </location>
</feature>
<comment type="caution">
    <text evidence="7">The sequence shown here is derived from an EMBL/GenBank/DDBJ whole genome shotgun (WGS) entry which is preliminary data.</text>
</comment>
<evidence type="ECO:0000256" key="4">
    <source>
        <dbReference type="ARBA" id="ARBA00023136"/>
    </source>
</evidence>
<dbReference type="Proteomes" id="UP000177141">
    <property type="component" value="Unassembled WGS sequence"/>
</dbReference>
<comment type="subcellular location">
    <subcellularLocation>
        <location evidence="1">Membrane</location>
        <topology evidence="1">Multi-pass membrane protein</topology>
    </subcellularLocation>
</comment>
<dbReference type="AlphaFoldDB" id="A0A1F7IV93"/>
<feature type="transmembrane region" description="Helical" evidence="5">
    <location>
        <begin position="198"/>
        <end position="216"/>
    </location>
</feature>
<reference evidence="7 8" key="1">
    <citation type="journal article" date="2016" name="Nat. Commun.">
        <title>Thousands of microbial genomes shed light on interconnected biogeochemical processes in an aquifer system.</title>
        <authorList>
            <person name="Anantharaman K."/>
            <person name="Brown C.T."/>
            <person name="Hug L.A."/>
            <person name="Sharon I."/>
            <person name="Castelle C.J."/>
            <person name="Probst A.J."/>
            <person name="Thomas B.C."/>
            <person name="Singh A."/>
            <person name="Wilkins M.J."/>
            <person name="Karaoz U."/>
            <person name="Brodie E.L."/>
            <person name="Williams K.H."/>
            <person name="Hubbard S.S."/>
            <person name="Banfield J.F."/>
        </authorList>
    </citation>
    <scope>NUCLEOTIDE SEQUENCE [LARGE SCALE GENOMIC DNA]</scope>
</reference>
<organism evidence="7 8">
    <name type="scientific">Candidatus Roizmanbacteria bacterium RIFCSPLOWO2_01_FULL_38_12</name>
    <dbReference type="NCBI Taxonomy" id="1802061"/>
    <lineage>
        <taxon>Bacteria</taxon>
        <taxon>Candidatus Roizmaniibacteriota</taxon>
    </lineage>
</organism>
<dbReference type="Pfam" id="PF04932">
    <property type="entry name" value="Wzy_C"/>
    <property type="match status" value="1"/>
</dbReference>
<dbReference type="EMBL" id="MGAL01000034">
    <property type="protein sequence ID" value="OGK47290.1"/>
    <property type="molecule type" value="Genomic_DNA"/>
</dbReference>
<feature type="transmembrane region" description="Helical" evidence="5">
    <location>
        <begin position="87"/>
        <end position="108"/>
    </location>
</feature>
<dbReference type="STRING" id="1802061.A3A93_05890"/>
<dbReference type="PANTHER" id="PTHR37422:SF17">
    <property type="entry name" value="O-ANTIGEN LIGASE"/>
    <property type="match status" value="1"/>
</dbReference>
<feature type="transmembrane region" description="Helical" evidence="5">
    <location>
        <begin position="173"/>
        <end position="191"/>
    </location>
</feature>
<evidence type="ECO:0000313" key="7">
    <source>
        <dbReference type="EMBL" id="OGK47290.1"/>
    </source>
</evidence>
<feature type="transmembrane region" description="Helical" evidence="5">
    <location>
        <begin position="340"/>
        <end position="365"/>
    </location>
</feature>
<evidence type="ECO:0000256" key="2">
    <source>
        <dbReference type="ARBA" id="ARBA00022692"/>
    </source>
</evidence>
<evidence type="ECO:0000256" key="5">
    <source>
        <dbReference type="SAM" id="Phobius"/>
    </source>
</evidence>
<evidence type="ECO:0000313" key="8">
    <source>
        <dbReference type="Proteomes" id="UP000177141"/>
    </source>
</evidence>
<dbReference type="InterPro" id="IPR007016">
    <property type="entry name" value="O-antigen_ligase-rel_domated"/>
</dbReference>
<feature type="transmembrane region" description="Helical" evidence="5">
    <location>
        <begin position="247"/>
        <end position="265"/>
    </location>
</feature>
<name>A0A1F7IV93_9BACT</name>
<gene>
    <name evidence="7" type="ORF">A3A93_05890</name>
</gene>
<sequence>MNSIIYNLFLLAIFFQLIPNVNIFGTNHLFFTTNFFSLSIIILLGIYLFSKPNSNSKLKPRYEILLVLIFLATQAISFINALNIQAFILIFISLSAGVLIFFISKLILNEDEKNVYDVKLQRLNTVVIFACIVNIIFQSLLLVYPDLIIPFIRQYLSFNLSEVIFLHFSKNKLYTNFSVELILPLLFVFIINHKGLKLKLFSFFLLIIIFTLSFLSNFRYRILGYFFAFFSSIFLYWNSVKNIHKHIFIYGIFSIIVVSIISSIFNSKTVINRFTDIEEYQKYSTIQFRLHMYTIAFELGSSNLFGVGLGNMYDYLQKKTLNEISNNPTNYALTGGAHNIFFQTFAETGLIGLLSLVILIIFWLLKDIRTLNIATGRNKVYIPMFWTLIVISQFISSYNTTFYIFFFLLRGLI</sequence>
<dbReference type="InterPro" id="IPR051533">
    <property type="entry name" value="WaaL-like"/>
</dbReference>
<keyword evidence="3 5" id="KW-1133">Transmembrane helix</keyword>
<evidence type="ECO:0000256" key="3">
    <source>
        <dbReference type="ARBA" id="ARBA00022989"/>
    </source>
</evidence>
<accession>A0A1F7IV93</accession>
<feature type="transmembrane region" description="Helical" evidence="5">
    <location>
        <begin position="385"/>
        <end position="409"/>
    </location>
</feature>
<feature type="domain" description="O-antigen ligase-related" evidence="6">
    <location>
        <begin position="205"/>
        <end position="356"/>
    </location>
</feature>
<protein>
    <recommendedName>
        <fullName evidence="6">O-antigen ligase-related domain-containing protein</fullName>
    </recommendedName>
</protein>